<name>A0ABU6YWA3_9FABA</name>
<protein>
    <submittedName>
        <fullName evidence="1">Uncharacterized protein</fullName>
    </submittedName>
</protein>
<sequence length="138" mass="15942">MARSCLETPKMASRHVYFLSLNFLAKLMQRPKVTCLLEVCFQNSSLDMILSGVAWDKKNHVWPRNERSRLRPCEVSRLRLTWVTFGLGEKPSTKRDLRHQNMNFGATWDMSPLGSTWVTFEALHGHVLGVWEVTFGFA</sequence>
<comment type="caution">
    <text evidence="1">The sequence shown here is derived from an EMBL/GenBank/DDBJ whole genome shotgun (WGS) entry which is preliminary data.</text>
</comment>
<accession>A0ABU6YWA3</accession>
<dbReference type="EMBL" id="JASCZI010243566">
    <property type="protein sequence ID" value="MED6213373.1"/>
    <property type="molecule type" value="Genomic_DNA"/>
</dbReference>
<reference evidence="1 2" key="1">
    <citation type="journal article" date="2023" name="Plants (Basel)">
        <title>Bridging the Gap: Combining Genomics and Transcriptomics Approaches to Understand Stylosanthes scabra, an Orphan Legume from the Brazilian Caatinga.</title>
        <authorList>
            <person name="Ferreira-Neto J.R.C."/>
            <person name="da Silva M.D."/>
            <person name="Binneck E."/>
            <person name="de Melo N.F."/>
            <person name="da Silva R.H."/>
            <person name="de Melo A.L.T.M."/>
            <person name="Pandolfi V."/>
            <person name="Bustamante F.O."/>
            <person name="Brasileiro-Vidal A.C."/>
            <person name="Benko-Iseppon A.M."/>
        </authorList>
    </citation>
    <scope>NUCLEOTIDE SEQUENCE [LARGE SCALE GENOMIC DNA]</scope>
    <source>
        <tissue evidence="1">Leaves</tissue>
    </source>
</reference>
<keyword evidence="2" id="KW-1185">Reference proteome</keyword>
<gene>
    <name evidence="1" type="ORF">PIB30_092492</name>
</gene>
<evidence type="ECO:0000313" key="1">
    <source>
        <dbReference type="EMBL" id="MED6213373.1"/>
    </source>
</evidence>
<organism evidence="1 2">
    <name type="scientific">Stylosanthes scabra</name>
    <dbReference type="NCBI Taxonomy" id="79078"/>
    <lineage>
        <taxon>Eukaryota</taxon>
        <taxon>Viridiplantae</taxon>
        <taxon>Streptophyta</taxon>
        <taxon>Embryophyta</taxon>
        <taxon>Tracheophyta</taxon>
        <taxon>Spermatophyta</taxon>
        <taxon>Magnoliopsida</taxon>
        <taxon>eudicotyledons</taxon>
        <taxon>Gunneridae</taxon>
        <taxon>Pentapetalae</taxon>
        <taxon>rosids</taxon>
        <taxon>fabids</taxon>
        <taxon>Fabales</taxon>
        <taxon>Fabaceae</taxon>
        <taxon>Papilionoideae</taxon>
        <taxon>50 kb inversion clade</taxon>
        <taxon>dalbergioids sensu lato</taxon>
        <taxon>Dalbergieae</taxon>
        <taxon>Pterocarpus clade</taxon>
        <taxon>Stylosanthes</taxon>
    </lineage>
</organism>
<dbReference type="Proteomes" id="UP001341840">
    <property type="component" value="Unassembled WGS sequence"/>
</dbReference>
<evidence type="ECO:0000313" key="2">
    <source>
        <dbReference type="Proteomes" id="UP001341840"/>
    </source>
</evidence>
<proteinExistence type="predicted"/>